<sequence length="290" mass="31548">MDWRDVPSLQALRGFEAAARHGSLSAAARELNVTHAAIAQHVRRLEAHFGCALMMREGAGMQVSPEGRALADALAEGFGIVGAAATALLRRHEDRPLRIALTPSLAANWLMPRIGKLWAEHPGLELELIPSPDVVDLRAQNYDMALRYGRGPWTGVVSERILDAAHAVVATPGLIARPITTLSDLAGYDLLTEANNAEDLLWAEQNGLEIDRVSVRSFPTISMALEAVRAGFGLGIVPRVIADADIARGDLEIVYEETNTDLAYHMLTRADRATGPLRTLMSWLRREAKA</sequence>
<dbReference type="SUPFAM" id="SSF46785">
    <property type="entry name" value="Winged helix' DNA-binding domain"/>
    <property type="match status" value="1"/>
</dbReference>
<dbReference type="PROSITE" id="PS50931">
    <property type="entry name" value="HTH_LYSR"/>
    <property type="match status" value="1"/>
</dbReference>
<dbReference type="InterPro" id="IPR005119">
    <property type="entry name" value="LysR_subst-bd"/>
</dbReference>
<protein>
    <submittedName>
        <fullName evidence="6">LysR family glycine cleavage system transcriptional activator</fullName>
    </submittedName>
</protein>
<reference evidence="6 7" key="1">
    <citation type="submission" date="2018-06" db="EMBL/GenBank/DDBJ databases">
        <title>Genomic Encyclopedia of Archaeal and Bacterial Type Strains, Phase II (KMG-II): from individual species to whole genera.</title>
        <authorList>
            <person name="Goeker M."/>
        </authorList>
    </citation>
    <scope>NUCLEOTIDE SEQUENCE [LARGE SCALE GENOMIC DNA]</scope>
    <source>
        <strain evidence="6 7">DSM 22009</strain>
    </source>
</reference>
<dbReference type="PANTHER" id="PTHR30537:SF79">
    <property type="entry name" value="TRANSCRIPTIONAL REGULATOR-RELATED"/>
    <property type="match status" value="1"/>
</dbReference>
<dbReference type="GO" id="GO:0043565">
    <property type="term" value="F:sequence-specific DNA binding"/>
    <property type="evidence" value="ECO:0007669"/>
    <property type="project" value="TreeGrafter"/>
</dbReference>
<evidence type="ECO:0000313" key="6">
    <source>
        <dbReference type="EMBL" id="PZX18995.1"/>
    </source>
</evidence>
<dbReference type="PRINTS" id="PR00039">
    <property type="entry name" value="HTHLYSR"/>
</dbReference>
<dbReference type="EMBL" id="QKZL01000002">
    <property type="protein sequence ID" value="PZX18995.1"/>
    <property type="molecule type" value="Genomic_DNA"/>
</dbReference>
<evidence type="ECO:0000256" key="2">
    <source>
        <dbReference type="ARBA" id="ARBA00023015"/>
    </source>
</evidence>
<evidence type="ECO:0000313" key="7">
    <source>
        <dbReference type="Proteomes" id="UP000248916"/>
    </source>
</evidence>
<dbReference type="InterPro" id="IPR036388">
    <property type="entry name" value="WH-like_DNA-bd_sf"/>
</dbReference>
<dbReference type="Gene3D" id="1.10.10.10">
    <property type="entry name" value="Winged helix-like DNA-binding domain superfamily/Winged helix DNA-binding domain"/>
    <property type="match status" value="1"/>
</dbReference>
<organism evidence="6 7">
    <name type="scientific">Palleronia aestuarii</name>
    <dbReference type="NCBI Taxonomy" id="568105"/>
    <lineage>
        <taxon>Bacteria</taxon>
        <taxon>Pseudomonadati</taxon>
        <taxon>Pseudomonadota</taxon>
        <taxon>Alphaproteobacteria</taxon>
        <taxon>Rhodobacterales</taxon>
        <taxon>Roseobacteraceae</taxon>
        <taxon>Palleronia</taxon>
    </lineage>
</organism>
<keyword evidence="7" id="KW-1185">Reference proteome</keyword>
<feature type="domain" description="HTH lysR-type" evidence="5">
    <location>
        <begin position="7"/>
        <end position="64"/>
    </location>
</feature>
<dbReference type="InterPro" id="IPR036390">
    <property type="entry name" value="WH_DNA-bd_sf"/>
</dbReference>
<evidence type="ECO:0000256" key="3">
    <source>
        <dbReference type="ARBA" id="ARBA00023125"/>
    </source>
</evidence>
<dbReference type="Proteomes" id="UP000248916">
    <property type="component" value="Unassembled WGS sequence"/>
</dbReference>
<dbReference type="OrthoDB" id="7328368at2"/>
<keyword evidence="4" id="KW-0804">Transcription</keyword>
<keyword evidence="2" id="KW-0805">Transcription regulation</keyword>
<comment type="similarity">
    <text evidence="1">Belongs to the LysR transcriptional regulatory family.</text>
</comment>
<dbReference type="GO" id="GO:0003700">
    <property type="term" value="F:DNA-binding transcription factor activity"/>
    <property type="evidence" value="ECO:0007669"/>
    <property type="project" value="InterPro"/>
</dbReference>
<gene>
    <name evidence="6" type="ORF">LX81_00689</name>
</gene>
<name>A0A2W7NEZ1_9RHOB</name>
<comment type="caution">
    <text evidence="6">The sequence shown here is derived from an EMBL/GenBank/DDBJ whole genome shotgun (WGS) entry which is preliminary data.</text>
</comment>
<accession>A0A2W7NEZ1</accession>
<proteinExistence type="inferred from homology"/>
<dbReference type="InterPro" id="IPR058163">
    <property type="entry name" value="LysR-type_TF_proteobact-type"/>
</dbReference>
<dbReference type="GO" id="GO:0006351">
    <property type="term" value="P:DNA-templated transcription"/>
    <property type="evidence" value="ECO:0007669"/>
    <property type="project" value="TreeGrafter"/>
</dbReference>
<dbReference type="InterPro" id="IPR000847">
    <property type="entry name" value="LysR_HTH_N"/>
</dbReference>
<dbReference type="AlphaFoldDB" id="A0A2W7NEZ1"/>
<dbReference type="RefSeq" id="WP_111535877.1">
    <property type="nucleotide sequence ID" value="NZ_QKZL01000002.1"/>
</dbReference>
<evidence type="ECO:0000256" key="4">
    <source>
        <dbReference type="ARBA" id="ARBA00023163"/>
    </source>
</evidence>
<dbReference type="SUPFAM" id="SSF53850">
    <property type="entry name" value="Periplasmic binding protein-like II"/>
    <property type="match status" value="1"/>
</dbReference>
<dbReference type="Pfam" id="PF00126">
    <property type="entry name" value="HTH_1"/>
    <property type="match status" value="1"/>
</dbReference>
<dbReference type="Pfam" id="PF03466">
    <property type="entry name" value="LysR_substrate"/>
    <property type="match status" value="1"/>
</dbReference>
<evidence type="ECO:0000256" key="1">
    <source>
        <dbReference type="ARBA" id="ARBA00009437"/>
    </source>
</evidence>
<dbReference type="PANTHER" id="PTHR30537">
    <property type="entry name" value="HTH-TYPE TRANSCRIPTIONAL REGULATOR"/>
    <property type="match status" value="1"/>
</dbReference>
<dbReference type="Gene3D" id="3.40.190.10">
    <property type="entry name" value="Periplasmic binding protein-like II"/>
    <property type="match status" value="2"/>
</dbReference>
<keyword evidence="3" id="KW-0238">DNA-binding</keyword>
<evidence type="ECO:0000259" key="5">
    <source>
        <dbReference type="PROSITE" id="PS50931"/>
    </source>
</evidence>